<dbReference type="InterPro" id="IPR001898">
    <property type="entry name" value="SLC13A/DASS"/>
</dbReference>
<feature type="transmembrane region" description="Helical" evidence="5">
    <location>
        <begin position="248"/>
        <end position="266"/>
    </location>
</feature>
<reference evidence="6 7" key="1">
    <citation type="submission" date="2023-12" db="EMBL/GenBank/DDBJ databases">
        <title>Whole-genome sequencing of halo(alkali)philic microorganisms from hypersaline lakes.</title>
        <authorList>
            <person name="Sorokin D.Y."/>
            <person name="Merkel A.Y."/>
            <person name="Messina E."/>
            <person name="Yakimov M."/>
        </authorList>
    </citation>
    <scope>NUCLEOTIDE SEQUENCE [LARGE SCALE GENOMIC DNA]</scope>
    <source>
        <strain evidence="6 7">AB-CW1</strain>
    </source>
</reference>
<feature type="transmembrane region" description="Helical" evidence="5">
    <location>
        <begin position="76"/>
        <end position="94"/>
    </location>
</feature>
<dbReference type="NCBIfam" id="TIGR00785">
    <property type="entry name" value="dass"/>
    <property type="match status" value="1"/>
</dbReference>
<organism evidence="6 7">
    <name type="scientific">Natronospira elongata</name>
    <dbReference type="NCBI Taxonomy" id="3110268"/>
    <lineage>
        <taxon>Bacteria</taxon>
        <taxon>Pseudomonadati</taxon>
        <taxon>Pseudomonadota</taxon>
        <taxon>Gammaproteobacteria</taxon>
        <taxon>Natronospirales</taxon>
        <taxon>Natronospiraceae</taxon>
        <taxon>Natronospira</taxon>
    </lineage>
</organism>
<accession>A0AAP6JGI9</accession>
<dbReference type="Proteomes" id="UP001302316">
    <property type="component" value="Unassembled WGS sequence"/>
</dbReference>
<dbReference type="GO" id="GO:0005886">
    <property type="term" value="C:plasma membrane"/>
    <property type="evidence" value="ECO:0007669"/>
    <property type="project" value="TreeGrafter"/>
</dbReference>
<keyword evidence="7" id="KW-1185">Reference proteome</keyword>
<evidence type="ECO:0000256" key="4">
    <source>
        <dbReference type="ARBA" id="ARBA00023136"/>
    </source>
</evidence>
<dbReference type="GO" id="GO:1905039">
    <property type="term" value="P:carboxylic acid transmembrane transport"/>
    <property type="evidence" value="ECO:0007669"/>
    <property type="project" value="UniProtKB-ARBA"/>
</dbReference>
<dbReference type="PANTHER" id="PTHR10283">
    <property type="entry name" value="SOLUTE CARRIER FAMILY 13 MEMBER"/>
    <property type="match status" value="1"/>
</dbReference>
<comment type="subcellular location">
    <subcellularLocation>
        <location evidence="1">Membrane</location>
        <topology evidence="1">Multi-pass membrane protein</topology>
    </subcellularLocation>
</comment>
<feature type="transmembrane region" description="Helical" evidence="5">
    <location>
        <begin position="205"/>
        <end position="227"/>
    </location>
</feature>
<sequence>MPEIKKTGLISGPLIALALFLLCHRQGLPIEACWTAAVTGLCATWWISEALPIPATSIIPFAAFPLLGVLPHGEVAQAYGHSLILLLLGGFILSTAMERNNAHRRLALGMVTLVGGQGGARLLLGFMLASGLLSMWISNTATVLMLLPVALAVLKGCDDRRVAIPLLLGMAWAASIGGLGTPIGTPPNVIFMGVYTEMTGEEISFLDWMRIGVPTSLLLILITWLFLGWRMPQGEKLEIERLGPWQPAERRVLALFALAALAWMTRTDPLGGWSAWLPMPGYTGDATVALTVVVLCFLVPDGRGSRVLDWKTAEGIPWGLLILFGGGIAIAKAFEASGLSTSLGEAIAAYTHWPLAVLVLGICLTITFMTETTSNTATATLMMPVMAATALAAGIDPLLLMIPAAMSASCAFMMPVATAPNAVIFGTGRVPIRSMALRGLGLNLVGAVVITAMTVKLLPF</sequence>
<feature type="transmembrane region" description="Helical" evidence="5">
    <location>
        <begin position="381"/>
        <end position="400"/>
    </location>
</feature>
<feature type="transmembrane region" description="Helical" evidence="5">
    <location>
        <begin position="106"/>
        <end position="129"/>
    </location>
</feature>
<evidence type="ECO:0000256" key="1">
    <source>
        <dbReference type="ARBA" id="ARBA00004141"/>
    </source>
</evidence>
<evidence type="ECO:0000256" key="2">
    <source>
        <dbReference type="ARBA" id="ARBA00022692"/>
    </source>
</evidence>
<keyword evidence="3 5" id="KW-1133">Transmembrane helix</keyword>
<keyword evidence="4 5" id="KW-0472">Membrane</keyword>
<proteinExistence type="predicted"/>
<dbReference type="AlphaFoldDB" id="A0AAP6JGI9"/>
<evidence type="ECO:0000256" key="5">
    <source>
        <dbReference type="SAM" id="Phobius"/>
    </source>
</evidence>
<protein>
    <submittedName>
        <fullName evidence="6">SLC13 family permease</fullName>
    </submittedName>
</protein>
<evidence type="ECO:0000256" key="3">
    <source>
        <dbReference type="ARBA" id="ARBA00022989"/>
    </source>
</evidence>
<feature type="transmembrane region" description="Helical" evidence="5">
    <location>
        <begin position="406"/>
        <end position="428"/>
    </location>
</feature>
<dbReference type="RefSeq" id="WP_346049430.1">
    <property type="nucleotide sequence ID" value="NZ_JAYGII010000001.1"/>
</dbReference>
<feature type="transmembrane region" description="Helical" evidence="5">
    <location>
        <begin position="440"/>
        <end position="458"/>
    </location>
</feature>
<dbReference type="GO" id="GO:0008514">
    <property type="term" value="F:organic anion transmembrane transporter activity"/>
    <property type="evidence" value="ECO:0007669"/>
    <property type="project" value="UniProtKB-ARBA"/>
</dbReference>
<evidence type="ECO:0000313" key="6">
    <source>
        <dbReference type="EMBL" id="MEA5444339.1"/>
    </source>
</evidence>
<comment type="caution">
    <text evidence="6">The sequence shown here is derived from an EMBL/GenBank/DDBJ whole genome shotgun (WGS) entry which is preliminary data.</text>
</comment>
<keyword evidence="2 5" id="KW-0812">Transmembrane</keyword>
<feature type="transmembrane region" description="Helical" evidence="5">
    <location>
        <begin position="346"/>
        <end position="369"/>
    </location>
</feature>
<feature type="transmembrane region" description="Helical" evidence="5">
    <location>
        <begin position="315"/>
        <end position="334"/>
    </location>
</feature>
<evidence type="ECO:0000313" key="7">
    <source>
        <dbReference type="Proteomes" id="UP001302316"/>
    </source>
</evidence>
<feature type="transmembrane region" description="Helical" evidence="5">
    <location>
        <begin position="286"/>
        <end position="303"/>
    </location>
</feature>
<dbReference type="PANTHER" id="PTHR10283:SF82">
    <property type="entry name" value="SOLUTE CARRIER FAMILY 13 MEMBER 2"/>
    <property type="match status" value="1"/>
</dbReference>
<dbReference type="EMBL" id="JAYGII010000001">
    <property type="protein sequence ID" value="MEA5444339.1"/>
    <property type="molecule type" value="Genomic_DNA"/>
</dbReference>
<gene>
    <name evidence="6" type="ORF">VCB98_00720</name>
</gene>
<feature type="transmembrane region" description="Helical" evidence="5">
    <location>
        <begin position="166"/>
        <end position="185"/>
    </location>
</feature>
<feature type="transmembrane region" description="Helical" evidence="5">
    <location>
        <begin position="135"/>
        <end position="154"/>
    </location>
</feature>
<name>A0AAP6JGI9_9GAMM</name>
<dbReference type="Pfam" id="PF00939">
    <property type="entry name" value="Na_sulph_symp"/>
    <property type="match status" value="1"/>
</dbReference>
<dbReference type="CDD" id="cd01115">
    <property type="entry name" value="SLC13_permease"/>
    <property type="match status" value="1"/>
</dbReference>